<dbReference type="EMBL" id="BARS01038846">
    <property type="protein sequence ID" value="GAG14190.1"/>
    <property type="molecule type" value="Genomic_DNA"/>
</dbReference>
<dbReference type="Pfam" id="PF23899">
    <property type="entry name" value="SU10_portal"/>
    <property type="match status" value="1"/>
</dbReference>
<evidence type="ECO:0000256" key="1">
    <source>
        <dbReference type="SAM" id="MobiDB-lite"/>
    </source>
</evidence>
<dbReference type="InterPro" id="IPR056909">
    <property type="entry name" value="SU10_portal"/>
</dbReference>
<feature type="compositionally biased region" description="Basic and acidic residues" evidence="1">
    <location>
        <begin position="246"/>
        <end position="256"/>
    </location>
</feature>
<proteinExistence type="predicted"/>
<gene>
    <name evidence="2" type="ORF">S01H1_59395</name>
</gene>
<accession>X0V7S2</accession>
<comment type="caution">
    <text evidence="2">The sequence shown here is derived from an EMBL/GenBank/DDBJ whole genome shotgun (WGS) entry which is preliminary data.</text>
</comment>
<reference evidence="2" key="1">
    <citation type="journal article" date="2014" name="Front. Microbiol.">
        <title>High frequency of phylogenetically diverse reductive dehalogenase-homologous genes in deep subseafloor sedimentary metagenomes.</title>
        <authorList>
            <person name="Kawai M."/>
            <person name="Futagami T."/>
            <person name="Toyoda A."/>
            <person name="Takaki Y."/>
            <person name="Nishi S."/>
            <person name="Hori S."/>
            <person name="Arai W."/>
            <person name="Tsubouchi T."/>
            <person name="Morono Y."/>
            <person name="Uchiyama I."/>
            <person name="Ito T."/>
            <person name="Fujiyama A."/>
            <person name="Inagaki F."/>
            <person name="Takami H."/>
        </authorList>
    </citation>
    <scope>NUCLEOTIDE SEQUENCE</scope>
    <source>
        <strain evidence="2">Expedition CK06-06</strain>
    </source>
</reference>
<name>X0V7S2_9ZZZZ</name>
<feature type="non-terminal residue" evidence="2">
    <location>
        <position position="256"/>
    </location>
</feature>
<feature type="non-terminal residue" evidence="2">
    <location>
        <position position="1"/>
    </location>
</feature>
<organism evidence="2">
    <name type="scientific">marine sediment metagenome</name>
    <dbReference type="NCBI Taxonomy" id="412755"/>
    <lineage>
        <taxon>unclassified sequences</taxon>
        <taxon>metagenomes</taxon>
        <taxon>ecological metagenomes</taxon>
    </lineage>
</organism>
<feature type="region of interest" description="Disordered" evidence="1">
    <location>
        <begin position="237"/>
        <end position="256"/>
    </location>
</feature>
<protein>
    <submittedName>
        <fullName evidence="2">Uncharacterized protein</fullName>
    </submittedName>
</protein>
<dbReference type="AlphaFoldDB" id="X0V7S2"/>
<evidence type="ECO:0000313" key="2">
    <source>
        <dbReference type="EMBL" id="GAG14190.1"/>
    </source>
</evidence>
<sequence length="256" mass="27666">LIRQCYDNLDNSDVDNHLLREDIQNSDDFYFGRLPGPAATGRSSAVALECQTMCTAVSAEIIQGFTSDQPAAFEPVGDGDQPAAELESYGIAQVLEDQDGYGVLSAAIDSALRYKNAATLVTIADSTETETETLKGATAEQAAMLIAQLPDGVEAVVKSATDEAIEVEITQTTQKINIDPIDISLLRYRKDWHKSDISDIPFIGIEHHDMTRAGLLELFPKKKDIIDALPATEGSPVYDSATRSKLVGEERSVTSA</sequence>